<proteinExistence type="predicted"/>
<dbReference type="GO" id="GO:0046657">
    <property type="term" value="P:folic acid catabolic process"/>
    <property type="evidence" value="ECO:0007669"/>
    <property type="project" value="TreeGrafter"/>
</dbReference>
<name>A0A506UG59_9HYPH</name>
<gene>
    <name evidence="1" type="ORF">FJU11_01970</name>
</gene>
<evidence type="ECO:0000313" key="2">
    <source>
        <dbReference type="Proteomes" id="UP000320314"/>
    </source>
</evidence>
<organism evidence="1 2">
    <name type="scientific">Pararhizobium mangrovi</name>
    <dbReference type="NCBI Taxonomy" id="2590452"/>
    <lineage>
        <taxon>Bacteria</taxon>
        <taxon>Pseudomonadati</taxon>
        <taxon>Pseudomonadota</taxon>
        <taxon>Alphaproteobacteria</taxon>
        <taxon>Hyphomicrobiales</taxon>
        <taxon>Rhizobiaceae</taxon>
        <taxon>Rhizobium/Agrobacterium group</taxon>
        <taxon>Pararhizobium</taxon>
    </lineage>
</organism>
<dbReference type="AlphaFoldDB" id="A0A506UG59"/>
<reference evidence="1 2" key="1">
    <citation type="submission" date="2019-06" db="EMBL/GenBank/DDBJ databases">
        <authorList>
            <person name="Li M."/>
        </authorList>
    </citation>
    <scope>NUCLEOTIDE SEQUENCE [LARGE SCALE GENOMIC DNA]</scope>
    <source>
        <strain evidence="1 2">BGMRC6574</strain>
    </source>
</reference>
<dbReference type="Gene3D" id="3.30.70.360">
    <property type="match status" value="1"/>
</dbReference>
<dbReference type="InterPro" id="IPR052030">
    <property type="entry name" value="Peptidase_M20/M20A_hydrolases"/>
</dbReference>
<dbReference type="GO" id="GO:0016805">
    <property type="term" value="F:dipeptidase activity"/>
    <property type="evidence" value="ECO:0007669"/>
    <property type="project" value="TreeGrafter"/>
</dbReference>
<dbReference type="GO" id="GO:0005737">
    <property type="term" value="C:cytoplasm"/>
    <property type="evidence" value="ECO:0007669"/>
    <property type="project" value="TreeGrafter"/>
</dbReference>
<dbReference type="Proteomes" id="UP000320314">
    <property type="component" value="Unassembled WGS sequence"/>
</dbReference>
<keyword evidence="1" id="KW-0378">Hydrolase</keyword>
<dbReference type="PANTHER" id="PTHR30575:SF0">
    <property type="entry name" value="XAA-ARG DIPEPTIDASE"/>
    <property type="match status" value="1"/>
</dbReference>
<dbReference type="PANTHER" id="PTHR30575">
    <property type="entry name" value="PEPTIDASE M20"/>
    <property type="match status" value="1"/>
</dbReference>
<dbReference type="GO" id="GO:0071713">
    <property type="term" value="F:para-aminobenzoyl-glutamate hydrolase activity"/>
    <property type="evidence" value="ECO:0007669"/>
    <property type="project" value="TreeGrafter"/>
</dbReference>
<comment type="caution">
    <text evidence="1">The sequence shown here is derived from an EMBL/GenBank/DDBJ whole genome shotgun (WGS) entry which is preliminary data.</text>
</comment>
<dbReference type="EMBL" id="VHLH01000002">
    <property type="protein sequence ID" value="TPW31979.1"/>
    <property type="molecule type" value="Genomic_DNA"/>
</dbReference>
<dbReference type="SUPFAM" id="SSF53187">
    <property type="entry name" value="Zn-dependent exopeptidases"/>
    <property type="match status" value="1"/>
</dbReference>
<protein>
    <submittedName>
        <fullName evidence="1">Amidohydrolase</fullName>
    </submittedName>
</protein>
<accession>A0A506UG59</accession>
<dbReference type="Gene3D" id="3.40.630.10">
    <property type="entry name" value="Zn peptidases"/>
    <property type="match status" value="1"/>
</dbReference>
<evidence type="ECO:0000313" key="1">
    <source>
        <dbReference type="EMBL" id="TPW31979.1"/>
    </source>
</evidence>
<sequence length="522" mass="57030">MTAKAFAHGWIDENRPRWSEWNRTIWEFGETAWREYRSAEWYAQQLETEGFEVERGSGSMPTAFSARRTRGNGPTIASYAEYDGVPDNCQAADTVERPRDGFSKRAGGHTDPHSALGIATFVGVLAAARAMERYDIAGTLAYFGEPAEKTRGSKPIHAAKGYYDHLDAAISFHPFYMLPLCNTARWDTHCGAGYSWVYRFICDRPETWPGAGSDSPIPASHAAPRAPGAGDAVAQMYLQGKVVRDHIVASGVSWSLNETILTSGQATADNLPSPEGEILYMARMPTVEMAHHLVASLDRIADAVAAMTHCRWERQWVAKSREGLANHAMAALAYENLVAAGPPVFGAEAVARANEMREALGRASIEAPFLPETERLVPPQEAEAALRRMLPETQRHFTSDDYTEYCWHCPTARFYVGRPALAPKPGEGPNPAWVMNALGGISACIDPMIASAAKTVAGTILDLFGKPEVLAEATAEFNARTGGGIGGTRWLAPQCDYAPPIDLGWPEYVTTPRGMDWSIPLR</sequence>
<dbReference type="OrthoDB" id="9781032at2"/>
<keyword evidence="2" id="KW-1185">Reference proteome</keyword>
<dbReference type="RefSeq" id="WP_141165335.1">
    <property type="nucleotide sequence ID" value="NZ_VHLH01000002.1"/>
</dbReference>